<evidence type="ECO:0008006" key="4">
    <source>
        <dbReference type="Google" id="ProtNLM"/>
    </source>
</evidence>
<feature type="region of interest" description="Disordered" evidence="1">
    <location>
        <begin position="38"/>
        <end position="73"/>
    </location>
</feature>
<dbReference type="AlphaFoldDB" id="A0A7J5X8L6"/>
<gene>
    <name evidence="2" type="ORF">F7725_026990</name>
</gene>
<reference evidence="2 3" key="1">
    <citation type="submission" date="2020-03" db="EMBL/GenBank/DDBJ databases">
        <title>Dissostichus mawsoni Genome sequencing and assembly.</title>
        <authorList>
            <person name="Park H."/>
        </authorList>
    </citation>
    <scope>NUCLEOTIDE SEQUENCE [LARGE SCALE GENOMIC DNA]</scope>
    <source>
        <strain evidence="2">DM0001</strain>
        <tissue evidence="2">Muscle</tissue>
    </source>
</reference>
<proteinExistence type="predicted"/>
<evidence type="ECO:0000313" key="2">
    <source>
        <dbReference type="EMBL" id="KAF3833325.1"/>
    </source>
</evidence>
<feature type="compositionally biased region" description="Acidic residues" evidence="1">
    <location>
        <begin position="48"/>
        <end position="71"/>
    </location>
</feature>
<dbReference type="Proteomes" id="UP000518266">
    <property type="component" value="Unassembled WGS sequence"/>
</dbReference>
<dbReference type="EMBL" id="JAAKFY010000027">
    <property type="protein sequence ID" value="KAF3833325.1"/>
    <property type="molecule type" value="Genomic_DNA"/>
</dbReference>
<keyword evidence="3" id="KW-1185">Reference proteome</keyword>
<protein>
    <recommendedName>
        <fullName evidence="4">DDE Tnp4 domain-containing protein</fullName>
    </recommendedName>
</protein>
<accession>A0A7J5X8L6</accession>
<evidence type="ECO:0000313" key="3">
    <source>
        <dbReference type="Proteomes" id="UP000518266"/>
    </source>
</evidence>
<dbReference type="OrthoDB" id="8022294at2759"/>
<comment type="caution">
    <text evidence="2">The sequence shown here is derived from an EMBL/GenBank/DDBJ whole genome shotgun (WGS) entry which is preliminary data.</text>
</comment>
<name>A0A7J5X8L6_DISMA</name>
<sequence length="219" mass="24622">MAILPSLGLTVVQMHSHLPAAIPEQALHWWCPDPAVEATLGDGPGSDGGDDDEDDDEDDDDDNDDDYDEDEYPRPLYCRMNLTIPVLDSHHSRARSIIERAFGMMKTRFRSIFLKALEAPHLRSSTCAVMHNICIGAGDIMAPDADIVEDAGRMCWRQSVVPLGGTNCVQRCLPWRRFPWTPIYIRYYGKQSVHPLPILLGSPLLCLSLVPHILFYEIH</sequence>
<evidence type="ECO:0000256" key="1">
    <source>
        <dbReference type="SAM" id="MobiDB-lite"/>
    </source>
</evidence>
<organism evidence="2 3">
    <name type="scientific">Dissostichus mawsoni</name>
    <name type="common">Antarctic cod</name>
    <dbReference type="NCBI Taxonomy" id="36200"/>
    <lineage>
        <taxon>Eukaryota</taxon>
        <taxon>Metazoa</taxon>
        <taxon>Chordata</taxon>
        <taxon>Craniata</taxon>
        <taxon>Vertebrata</taxon>
        <taxon>Euteleostomi</taxon>
        <taxon>Actinopterygii</taxon>
        <taxon>Neopterygii</taxon>
        <taxon>Teleostei</taxon>
        <taxon>Neoteleostei</taxon>
        <taxon>Acanthomorphata</taxon>
        <taxon>Eupercaria</taxon>
        <taxon>Perciformes</taxon>
        <taxon>Notothenioidei</taxon>
        <taxon>Nototheniidae</taxon>
        <taxon>Dissostichus</taxon>
    </lineage>
</organism>